<dbReference type="InterPro" id="IPR000626">
    <property type="entry name" value="Ubiquitin-like_dom"/>
</dbReference>
<sequence length="129" mass="14771">MLQLFVRTVSGRTLPLQVESGETVETVKQMLQERENVDVDHQRLVFAGKELDDSKTLESYNLKGDETLEMLFKIAGGVIEPTLAALAKKYNCEKMVCRKCYARLPLRAHNCRKKKCGHSNHLRPKKKLK</sequence>
<dbReference type="OMA" id="AMKYNCE"/>
<dbReference type="FunFam" id="4.10.1060.50:FF:000001">
    <property type="entry name" value="ubiquitin-60S ribosomal protein L40"/>
    <property type="match status" value="1"/>
</dbReference>
<accession>D8MB47</accession>
<dbReference type="SUPFAM" id="SSF57829">
    <property type="entry name" value="Zn-binding ribosomal proteins"/>
    <property type="match status" value="1"/>
</dbReference>
<dbReference type="PANTHER" id="PTHR10666">
    <property type="entry name" value="UBIQUITIN"/>
    <property type="match status" value="1"/>
</dbReference>
<dbReference type="InParanoid" id="D8MB47"/>
<evidence type="ECO:0000256" key="2">
    <source>
        <dbReference type="ARBA" id="ARBA00004123"/>
    </source>
</evidence>
<evidence type="ECO:0000256" key="9">
    <source>
        <dbReference type="ARBA" id="ARBA00023242"/>
    </source>
</evidence>
<dbReference type="RefSeq" id="XP_012899334.1">
    <property type="nucleotide sequence ID" value="XM_013043880.1"/>
</dbReference>
<feature type="domain" description="Ubiquitin-like" evidence="12">
    <location>
        <begin position="2"/>
        <end position="77"/>
    </location>
</feature>
<dbReference type="Pfam" id="PF01020">
    <property type="entry name" value="Ribosomal_L40e"/>
    <property type="match status" value="1"/>
</dbReference>
<evidence type="ECO:0000256" key="8">
    <source>
        <dbReference type="ARBA" id="ARBA00022980"/>
    </source>
</evidence>
<dbReference type="FunCoup" id="D8MB47">
    <property type="interactions" value="575"/>
</dbReference>
<comment type="similarity">
    <text evidence="4">In the N-terminal section; belongs to the ubiquitin family.</text>
</comment>
<dbReference type="GeneID" id="24921895"/>
<organism evidence="13">
    <name type="scientific">Blastocystis hominis</name>
    <dbReference type="NCBI Taxonomy" id="12968"/>
    <lineage>
        <taxon>Eukaryota</taxon>
        <taxon>Sar</taxon>
        <taxon>Stramenopiles</taxon>
        <taxon>Bigyra</taxon>
        <taxon>Opalozoa</taxon>
        <taxon>Opalinata</taxon>
        <taxon>Blastocystidae</taxon>
        <taxon>Blastocystis</taxon>
    </lineage>
</organism>
<protein>
    <recommendedName>
        <fullName evidence="12">Ubiquitin-like domain-containing protein</fullName>
    </recommendedName>
</protein>
<evidence type="ECO:0000256" key="7">
    <source>
        <dbReference type="ARBA" id="ARBA00022499"/>
    </source>
</evidence>
<dbReference type="GO" id="GO:0005840">
    <property type="term" value="C:ribosome"/>
    <property type="evidence" value="ECO:0007669"/>
    <property type="project" value="UniProtKB-KW"/>
</dbReference>
<keyword evidence="8" id="KW-0689">Ribosomal protein</keyword>
<dbReference type="Gene3D" id="4.10.1060.50">
    <property type="match status" value="1"/>
</dbReference>
<dbReference type="GO" id="GO:0003735">
    <property type="term" value="F:structural constituent of ribosome"/>
    <property type="evidence" value="ECO:0007669"/>
    <property type="project" value="InterPro"/>
</dbReference>
<dbReference type="GO" id="GO:1990904">
    <property type="term" value="C:ribonucleoprotein complex"/>
    <property type="evidence" value="ECO:0007669"/>
    <property type="project" value="UniProtKB-KW"/>
</dbReference>
<dbReference type="InterPro" id="IPR029071">
    <property type="entry name" value="Ubiquitin-like_domsf"/>
</dbReference>
<evidence type="ECO:0000256" key="11">
    <source>
        <dbReference type="ARBA" id="ARBA00035124"/>
    </source>
</evidence>
<comment type="subunit">
    <text evidence="11">Part of the 60S ribosomal subunit.</text>
</comment>
<dbReference type="Pfam" id="PF00240">
    <property type="entry name" value="ubiquitin"/>
    <property type="match status" value="1"/>
</dbReference>
<dbReference type="Gene3D" id="3.10.20.90">
    <property type="entry name" value="Phosphatidylinositol 3-kinase Catalytic Subunit, Chain A, domain 1"/>
    <property type="match status" value="1"/>
</dbReference>
<keyword evidence="7" id="KW-1017">Isopeptide bond</keyword>
<proteinExistence type="inferred from homology"/>
<dbReference type="InterPro" id="IPR001975">
    <property type="entry name" value="Ribosomal_eL40_dom"/>
</dbReference>
<gene>
    <name evidence="13" type="ORF">GSBLH_T00004898001</name>
</gene>
<dbReference type="InterPro" id="IPR011332">
    <property type="entry name" value="Ribosomal_zn-bd"/>
</dbReference>
<dbReference type="SMART" id="SM00213">
    <property type="entry name" value="UBQ"/>
    <property type="match status" value="1"/>
</dbReference>
<comment type="function">
    <text evidence="1">Component of the 60S subunit of the ribosome.</text>
</comment>
<dbReference type="PRINTS" id="PR00348">
    <property type="entry name" value="UBIQUITIN"/>
</dbReference>
<evidence type="ECO:0000256" key="4">
    <source>
        <dbReference type="ARBA" id="ARBA00008373"/>
    </source>
</evidence>
<name>D8MB47_BLAHO</name>
<dbReference type="InterPro" id="IPR050158">
    <property type="entry name" value="Ubiquitin_ubiquitin-like"/>
</dbReference>
<dbReference type="GO" id="GO:0006412">
    <property type="term" value="P:translation"/>
    <property type="evidence" value="ECO:0007669"/>
    <property type="project" value="InterPro"/>
</dbReference>
<evidence type="ECO:0000256" key="5">
    <source>
        <dbReference type="ARBA" id="ARBA00010570"/>
    </source>
</evidence>
<dbReference type="OrthoDB" id="428577at2759"/>
<dbReference type="InterPro" id="IPR019956">
    <property type="entry name" value="Ubiquitin_dom"/>
</dbReference>
<dbReference type="EMBL" id="FN668690">
    <property type="protein sequence ID" value="CBK25286.2"/>
    <property type="molecule type" value="Genomic_DNA"/>
</dbReference>
<evidence type="ECO:0000256" key="10">
    <source>
        <dbReference type="ARBA" id="ARBA00023274"/>
    </source>
</evidence>
<dbReference type="SMART" id="SM01377">
    <property type="entry name" value="Ribosomal_L40e"/>
    <property type="match status" value="1"/>
</dbReference>
<dbReference type="AlphaFoldDB" id="D8MB47"/>
<evidence type="ECO:0000259" key="12">
    <source>
        <dbReference type="PROSITE" id="PS50053"/>
    </source>
</evidence>
<dbReference type="InterPro" id="IPR038587">
    <property type="entry name" value="Ribosomal_eL40_sf"/>
</dbReference>
<keyword evidence="6" id="KW-0963">Cytoplasm</keyword>
<reference evidence="13" key="1">
    <citation type="submission" date="2010-02" db="EMBL/GenBank/DDBJ databases">
        <title>Sequencing and annotation of the Blastocystis hominis genome.</title>
        <authorList>
            <person name="Wincker P."/>
        </authorList>
    </citation>
    <scope>NUCLEOTIDE SEQUENCE</scope>
    <source>
        <strain evidence="13">Singapore isolate B</strain>
    </source>
</reference>
<evidence type="ECO:0000313" key="14">
    <source>
        <dbReference type="Proteomes" id="UP000008312"/>
    </source>
</evidence>
<dbReference type="PROSITE" id="PS50053">
    <property type="entry name" value="UBIQUITIN_2"/>
    <property type="match status" value="1"/>
</dbReference>
<keyword evidence="10" id="KW-0687">Ribonucleoprotein</keyword>
<dbReference type="Proteomes" id="UP000008312">
    <property type="component" value="Unassembled WGS sequence"/>
</dbReference>
<evidence type="ECO:0000313" key="13">
    <source>
        <dbReference type="EMBL" id="CBK25286.2"/>
    </source>
</evidence>
<keyword evidence="14" id="KW-1185">Reference proteome</keyword>
<dbReference type="GO" id="GO:0005737">
    <property type="term" value="C:cytoplasm"/>
    <property type="evidence" value="ECO:0007669"/>
    <property type="project" value="UniProtKB-SubCell"/>
</dbReference>
<evidence type="ECO:0000256" key="1">
    <source>
        <dbReference type="ARBA" id="ARBA00002241"/>
    </source>
</evidence>
<dbReference type="GO" id="GO:0005634">
    <property type="term" value="C:nucleus"/>
    <property type="evidence" value="ECO:0007669"/>
    <property type="project" value="UniProtKB-SubCell"/>
</dbReference>
<evidence type="ECO:0000256" key="3">
    <source>
        <dbReference type="ARBA" id="ARBA00004496"/>
    </source>
</evidence>
<comment type="subcellular location">
    <subcellularLocation>
        <location evidence="3">Cytoplasm</location>
    </subcellularLocation>
    <subcellularLocation>
        <location evidence="2">Nucleus</location>
    </subcellularLocation>
</comment>
<dbReference type="SUPFAM" id="SSF54236">
    <property type="entry name" value="Ubiquitin-like"/>
    <property type="match status" value="1"/>
</dbReference>
<comment type="similarity">
    <text evidence="5">In the C-terminal section; belongs to the eukaryotic ribosomal protein eL40 family.</text>
</comment>
<keyword evidence="9" id="KW-0539">Nucleus</keyword>
<evidence type="ECO:0000256" key="6">
    <source>
        <dbReference type="ARBA" id="ARBA00022490"/>
    </source>
</evidence>